<evidence type="ECO:0000313" key="2">
    <source>
        <dbReference type="EMBL" id="JAQ03463.1"/>
    </source>
</evidence>
<reference evidence="2" key="1">
    <citation type="journal article" date="2016" name="Gigascience">
        <title>De novo construction of an expanded transcriptome assembly for the western tarnished plant bug, Lygus hesperus.</title>
        <authorList>
            <person name="Tassone E.E."/>
            <person name="Geib S.M."/>
            <person name="Hall B."/>
            <person name="Fabrick J.A."/>
            <person name="Brent C.S."/>
            <person name="Hull J.J."/>
        </authorList>
    </citation>
    <scope>NUCLEOTIDE SEQUENCE</scope>
</reference>
<proteinExistence type="predicted"/>
<feature type="compositionally biased region" description="Polar residues" evidence="1">
    <location>
        <begin position="96"/>
        <end position="109"/>
    </location>
</feature>
<evidence type="ECO:0000256" key="1">
    <source>
        <dbReference type="SAM" id="MobiDB-lite"/>
    </source>
</evidence>
<accession>A0A146L4V5</accession>
<feature type="compositionally biased region" description="Polar residues" evidence="1">
    <location>
        <begin position="40"/>
        <end position="53"/>
    </location>
</feature>
<protein>
    <submittedName>
        <fullName evidence="2">Uncharacterized protein</fullName>
    </submittedName>
</protein>
<feature type="non-terminal residue" evidence="2">
    <location>
        <position position="1"/>
    </location>
</feature>
<dbReference type="AlphaFoldDB" id="A0A146L4V5"/>
<feature type="non-terminal residue" evidence="2">
    <location>
        <position position="123"/>
    </location>
</feature>
<sequence>EPTLKESRGVGSLHETPDNHPSGISLESTHQPEVPAITSEPPNSTSGTTQQKVPLSEPTLKESKGVGSSHEIPDNHPPGISLESTHQPEVPAITSEPPNSTSGTTQQKVPLSEPTLKESKGVG</sequence>
<name>A0A146L4V5_LYGHE</name>
<gene>
    <name evidence="2" type="ORF">g.69517</name>
</gene>
<dbReference type="EMBL" id="GDHC01015166">
    <property type="protein sequence ID" value="JAQ03463.1"/>
    <property type="molecule type" value="Transcribed_RNA"/>
</dbReference>
<feature type="region of interest" description="Disordered" evidence="1">
    <location>
        <begin position="1"/>
        <end position="123"/>
    </location>
</feature>
<organism evidence="2">
    <name type="scientific">Lygus hesperus</name>
    <name type="common">Western plant bug</name>
    <dbReference type="NCBI Taxonomy" id="30085"/>
    <lineage>
        <taxon>Eukaryota</taxon>
        <taxon>Metazoa</taxon>
        <taxon>Ecdysozoa</taxon>
        <taxon>Arthropoda</taxon>
        <taxon>Hexapoda</taxon>
        <taxon>Insecta</taxon>
        <taxon>Pterygota</taxon>
        <taxon>Neoptera</taxon>
        <taxon>Paraneoptera</taxon>
        <taxon>Hemiptera</taxon>
        <taxon>Heteroptera</taxon>
        <taxon>Panheteroptera</taxon>
        <taxon>Cimicomorpha</taxon>
        <taxon>Miridae</taxon>
        <taxon>Mirini</taxon>
        <taxon>Lygus</taxon>
    </lineage>
</organism>